<dbReference type="InterPro" id="IPR029058">
    <property type="entry name" value="AB_hydrolase_fold"/>
</dbReference>
<dbReference type="GO" id="GO:0016787">
    <property type="term" value="F:hydrolase activity"/>
    <property type="evidence" value="ECO:0007669"/>
    <property type="project" value="UniProtKB-KW"/>
</dbReference>
<evidence type="ECO:0000259" key="4">
    <source>
        <dbReference type="Pfam" id="PF00135"/>
    </source>
</evidence>
<dbReference type="Gene3D" id="3.40.50.1820">
    <property type="entry name" value="alpha/beta hydrolase"/>
    <property type="match status" value="1"/>
</dbReference>
<evidence type="ECO:0000313" key="5">
    <source>
        <dbReference type="EMBL" id="KAF2794138.1"/>
    </source>
</evidence>
<dbReference type="OrthoDB" id="408631at2759"/>
<dbReference type="InterPro" id="IPR002018">
    <property type="entry name" value="CarbesteraseB"/>
</dbReference>
<dbReference type="Pfam" id="PF00135">
    <property type="entry name" value="COesterase"/>
    <property type="match status" value="1"/>
</dbReference>
<dbReference type="SUPFAM" id="SSF53474">
    <property type="entry name" value="alpha/beta-Hydrolases"/>
    <property type="match status" value="1"/>
</dbReference>
<proteinExistence type="inferred from homology"/>
<dbReference type="InterPro" id="IPR050309">
    <property type="entry name" value="Type-B_Carboxylest/Lipase"/>
</dbReference>
<reference evidence="5" key="1">
    <citation type="journal article" date="2020" name="Stud. Mycol.">
        <title>101 Dothideomycetes genomes: a test case for predicting lifestyles and emergence of pathogens.</title>
        <authorList>
            <person name="Haridas S."/>
            <person name="Albert R."/>
            <person name="Binder M."/>
            <person name="Bloem J."/>
            <person name="Labutti K."/>
            <person name="Salamov A."/>
            <person name="Andreopoulos B."/>
            <person name="Baker S."/>
            <person name="Barry K."/>
            <person name="Bills G."/>
            <person name="Bluhm B."/>
            <person name="Cannon C."/>
            <person name="Castanera R."/>
            <person name="Culley D."/>
            <person name="Daum C."/>
            <person name="Ezra D."/>
            <person name="Gonzalez J."/>
            <person name="Henrissat B."/>
            <person name="Kuo A."/>
            <person name="Liang C."/>
            <person name="Lipzen A."/>
            <person name="Lutzoni F."/>
            <person name="Magnuson J."/>
            <person name="Mondo S."/>
            <person name="Nolan M."/>
            <person name="Ohm R."/>
            <person name="Pangilinan J."/>
            <person name="Park H.-J."/>
            <person name="Ramirez L."/>
            <person name="Alfaro M."/>
            <person name="Sun H."/>
            <person name="Tritt A."/>
            <person name="Yoshinaga Y."/>
            <person name="Zwiers L.-H."/>
            <person name="Turgeon B."/>
            <person name="Goodwin S."/>
            <person name="Spatafora J."/>
            <person name="Crous P."/>
            <person name="Grigoriev I."/>
        </authorList>
    </citation>
    <scope>NUCLEOTIDE SEQUENCE</scope>
    <source>
        <strain evidence="5">CBS 109.77</strain>
    </source>
</reference>
<comment type="similarity">
    <text evidence="1 3">Belongs to the type-B carboxylesterase/lipase family.</text>
</comment>
<dbReference type="PANTHER" id="PTHR11559">
    <property type="entry name" value="CARBOXYLESTERASE"/>
    <property type="match status" value="1"/>
</dbReference>
<accession>A0A6A6XCZ0</accession>
<evidence type="ECO:0000256" key="2">
    <source>
        <dbReference type="ARBA" id="ARBA00022801"/>
    </source>
</evidence>
<dbReference type="InterPro" id="IPR019819">
    <property type="entry name" value="Carboxylesterase_B_CS"/>
</dbReference>
<keyword evidence="2 3" id="KW-0378">Hydrolase</keyword>
<evidence type="ECO:0000313" key="6">
    <source>
        <dbReference type="Proteomes" id="UP000799757"/>
    </source>
</evidence>
<dbReference type="Proteomes" id="UP000799757">
    <property type="component" value="Unassembled WGS sequence"/>
</dbReference>
<evidence type="ECO:0000256" key="3">
    <source>
        <dbReference type="RuleBase" id="RU361235"/>
    </source>
</evidence>
<dbReference type="PROSITE" id="PS00941">
    <property type="entry name" value="CARBOXYLESTERASE_B_2"/>
    <property type="match status" value="1"/>
</dbReference>
<keyword evidence="6" id="KW-1185">Reference proteome</keyword>
<name>A0A6A6XCZ0_9PLEO</name>
<dbReference type="EMBL" id="MU001901">
    <property type="protein sequence ID" value="KAF2794138.1"/>
    <property type="molecule type" value="Genomic_DNA"/>
</dbReference>
<dbReference type="PROSITE" id="PS00122">
    <property type="entry name" value="CARBOXYLESTERASE_B_1"/>
    <property type="match status" value="1"/>
</dbReference>
<protein>
    <recommendedName>
        <fullName evidence="3">Carboxylic ester hydrolase</fullName>
        <ecNumber evidence="3">3.1.1.-</ecNumber>
    </recommendedName>
</protein>
<evidence type="ECO:0000256" key="1">
    <source>
        <dbReference type="ARBA" id="ARBA00005964"/>
    </source>
</evidence>
<gene>
    <name evidence="5" type="ORF">K505DRAFT_304505</name>
</gene>
<dbReference type="InterPro" id="IPR019826">
    <property type="entry name" value="Carboxylesterase_B_AS"/>
</dbReference>
<dbReference type="AlphaFoldDB" id="A0A6A6XCZ0"/>
<organism evidence="5 6">
    <name type="scientific">Melanomma pulvis-pyrius CBS 109.77</name>
    <dbReference type="NCBI Taxonomy" id="1314802"/>
    <lineage>
        <taxon>Eukaryota</taxon>
        <taxon>Fungi</taxon>
        <taxon>Dikarya</taxon>
        <taxon>Ascomycota</taxon>
        <taxon>Pezizomycotina</taxon>
        <taxon>Dothideomycetes</taxon>
        <taxon>Pleosporomycetidae</taxon>
        <taxon>Pleosporales</taxon>
        <taxon>Melanommataceae</taxon>
        <taxon>Melanomma</taxon>
    </lineage>
</organism>
<dbReference type="EC" id="3.1.1.-" evidence="3"/>
<feature type="domain" description="Carboxylesterase type B" evidence="4">
    <location>
        <begin position="14"/>
        <end position="486"/>
    </location>
</feature>
<sequence>MIVASNITGPTIDLGYAKYRGIHNATLSINTFYGLRFASPPTGPLRWNAPEPIENSQAHPTDIIDATTSGPGCIQGYPYWTNPNAGIPTGSEDCLFVNVLVPANATAESKLPVLVGIPGGGYTLGDATQFPGEVIMRHSSNSFIFVSTQYRLGAYGFLGSQEFVRGGGIANAGLLDQRLALEWIQNHISAFGGDPAKVTLIGGSAGGGSITDQMILRGGVENPPFRAAIVNFPWWQQFLKEGQLSKQFHHLLMESGCDDVDCLRAVSEGDLKAATQATYKKAYAAGDYGYGNFYYGPYVDGALIRDLPSREFKKGHFTKIPVLVTREKYEGFTFSNQSITTSLEESLDLKVQFPIADDDFVEKVFNMYPRNAFNSSFWHRQTWFGDFSINCPTHYIASTLSTAGLNVWKEVFNAGSGLHGGTQPFFTDDPEAAGVNVTLAIIMKDRIVSFAVHNDPNAQSWSGAPSPFWPTYEVESNVMETNSSEISVVSDALYDKSERCKFFWGSGDIVQN</sequence>